<dbReference type="Proteomes" id="UP001301769">
    <property type="component" value="Unassembled WGS sequence"/>
</dbReference>
<evidence type="ECO:0000313" key="4">
    <source>
        <dbReference type="Proteomes" id="UP001301769"/>
    </source>
</evidence>
<keyword evidence="1" id="KW-0812">Transmembrane</keyword>
<dbReference type="Pfam" id="PF24803">
    <property type="entry name" value="DUF7704"/>
    <property type="match status" value="1"/>
</dbReference>
<reference evidence="3" key="1">
    <citation type="journal article" date="2023" name="Mol. Phylogenet. Evol.">
        <title>Genome-scale phylogeny and comparative genomics of the fungal order Sordariales.</title>
        <authorList>
            <person name="Hensen N."/>
            <person name="Bonometti L."/>
            <person name="Westerberg I."/>
            <person name="Brannstrom I.O."/>
            <person name="Guillou S."/>
            <person name="Cros-Aarteil S."/>
            <person name="Calhoun S."/>
            <person name="Haridas S."/>
            <person name="Kuo A."/>
            <person name="Mondo S."/>
            <person name="Pangilinan J."/>
            <person name="Riley R."/>
            <person name="LaButti K."/>
            <person name="Andreopoulos B."/>
            <person name="Lipzen A."/>
            <person name="Chen C."/>
            <person name="Yan M."/>
            <person name="Daum C."/>
            <person name="Ng V."/>
            <person name="Clum A."/>
            <person name="Steindorff A."/>
            <person name="Ohm R.A."/>
            <person name="Martin F."/>
            <person name="Silar P."/>
            <person name="Natvig D.O."/>
            <person name="Lalanne C."/>
            <person name="Gautier V."/>
            <person name="Ament-Velasquez S.L."/>
            <person name="Kruys A."/>
            <person name="Hutchinson M.I."/>
            <person name="Powell A.J."/>
            <person name="Barry K."/>
            <person name="Miller A.N."/>
            <person name="Grigoriev I.V."/>
            <person name="Debuchy R."/>
            <person name="Gladieux P."/>
            <person name="Hiltunen Thoren M."/>
            <person name="Johannesson H."/>
        </authorList>
    </citation>
    <scope>NUCLEOTIDE SEQUENCE</scope>
    <source>
        <strain evidence="3">PSN293</strain>
    </source>
</reference>
<evidence type="ECO:0000313" key="3">
    <source>
        <dbReference type="EMBL" id="KAK4216940.1"/>
    </source>
</evidence>
<evidence type="ECO:0000259" key="2">
    <source>
        <dbReference type="Pfam" id="PF24803"/>
    </source>
</evidence>
<evidence type="ECO:0000256" key="1">
    <source>
        <dbReference type="SAM" id="Phobius"/>
    </source>
</evidence>
<keyword evidence="1" id="KW-0472">Membrane</keyword>
<feature type="transmembrane region" description="Helical" evidence="1">
    <location>
        <begin position="9"/>
        <end position="26"/>
    </location>
</feature>
<comment type="caution">
    <text evidence="3">The sequence shown here is derived from an EMBL/GenBank/DDBJ whole genome shotgun (WGS) entry which is preliminary data.</text>
</comment>
<name>A0AAN7BDG0_9PEZI</name>
<dbReference type="EMBL" id="MU858064">
    <property type="protein sequence ID" value="KAK4216940.1"/>
    <property type="molecule type" value="Genomic_DNA"/>
</dbReference>
<accession>A0AAN7BDG0</accession>
<keyword evidence="1" id="KW-1133">Transmembrane helix</keyword>
<organism evidence="3 4">
    <name type="scientific">Rhypophila decipiens</name>
    <dbReference type="NCBI Taxonomy" id="261697"/>
    <lineage>
        <taxon>Eukaryota</taxon>
        <taxon>Fungi</taxon>
        <taxon>Dikarya</taxon>
        <taxon>Ascomycota</taxon>
        <taxon>Pezizomycotina</taxon>
        <taxon>Sordariomycetes</taxon>
        <taxon>Sordariomycetidae</taxon>
        <taxon>Sordariales</taxon>
        <taxon>Naviculisporaceae</taxon>
        <taxon>Rhypophila</taxon>
    </lineage>
</organism>
<keyword evidence="4" id="KW-1185">Reference proteome</keyword>
<feature type="transmembrane region" description="Helical" evidence="1">
    <location>
        <begin position="58"/>
        <end position="78"/>
    </location>
</feature>
<proteinExistence type="predicted"/>
<gene>
    <name evidence="3" type="ORF">QBC37DRAFT_309401</name>
</gene>
<dbReference type="PANTHER" id="PTHR37019:SF2">
    <property type="entry name" value="EXPERA DOMAIN-CONTAINING PROTEIN"/>
    <property type="match status" value="1"/>
</dbReference>
<dbReference type="PANTHER" id="PTHR37019">
    <property type="entry name" value="CHROMOSOME 1, WHOLE GENOME SHOTGUN SEQUENCE"/>
    <property type="match status" value="1"/>
</dbReference>
<dbReference type="AlphaFoldDB" id="A0AAN7BDG0"/>
<protein>
    <recommendedName>
        <fullName evidence="2">DUF7704 domain-containing protein</fullName>
    </recommendedName>
</protein>
<sequence>MPRTLLPKIPFVVFAVIEPALLYMAHRSGMNSPQEFFAGLVAEHPITAKEFPPQALGMTLQMANVMLLLALLALVACFSQDSFTVKTYLAAVALADYGHIYGAYKAVGDEYFWNVRGWNDVVIGHVGVSAVLNLFRLLTLAGAFGKIGNDGQGPVTAKKQR</sequence>
<reference evidence="3" key="2">
    <citation type="submission" date="2023-05" db="EMBL/GenBank/DDBJ databases">
        <authorList>
            <consortium name="Lawrence Berkeley National Laboratory"/>
            <person name="Steindorff A."/>
            <person name="Hensen N."/>
            <person name="Bonometti L."/>
            <person name="Westerberg I."/>
            <person name="Brannstrom I.O."/>
            <person name="Guillou S."/>
            <person name="Cros-Aarteil S."/>
            <person name="Calhoun S."/>
            <person name="Haridas S."/>
            <person name="Kuo A."/>
            <person name="Mondo S."/>
            <person name="Pangilinan J."/>
            <person name="Riley R."/>
            <person name="Labutti K."/>
            <person name="Andreopoulos B."/>
            <person name="Lipzen A."/>
            <person name="Chen C."/>
            <person name="Yanf M."/>
            <person name="Daum C."/>
            <person name="Ng V."/>
            <person name="Clum A."/>
            <person name="Ohm R."/>
            <person name="Martin F."/>
            <person name="Silar P."/>
            <person name="Natvig D."/>
            <person name="Lalanne C."/>
            <person name="Gautier V."/>
            <person name="Ament-Velasquez S.L."/>
            <person name="Kruys A."/>
            <person name="Hutchinson M.I."/>
            <person name="Powell A.J."/>
            <person name="Barry K."/>
            <person name="Miller A.N."/>
            <person name="Grigoriev I.V."/>
            <person name="Debuchy R."/>
            <person name="Gladieux P."/>
            <person name="Thoren M.H."/>
            <person name="Johannesson H."/>
        </authorList>
    </citation>
    <scope>NUCLEOTIDE SEQUENCE</scope>
    <source>
        <strain evidence="3">PSN293</strain>
    </source>
</reference>
<feature type="domain" description="DUF7704" evidence="2">
    <location>
        <begin position="4"/>
        <end position="146"/>
    </location>
</feature>
<dbReference type="InterPro" id="IPR056121">
    <property type="entry name" value="DUF7704"/>
</dbReference>